<reference evidence="2 3" key="1">
    <citation type="journal article" date="2021" name="BMC Genomics">
        <title>Datura genome reveals duplications of psychoactive alkaloid biosynthetic genes and high mutation rate following tissue culture.</title>
        <authorList>
            <person name="Rajewski A."/>
            <person name="Carter-House D."/>
            <person name="Stajich J."/>
            <person name="Litt A."/>
        </authorList>
    </citation>
    <scope>NUCLEOTIDE SEQUENCE [LARGE SCALE GENOMIC DNA]</scope>
    <source>
        <strain evidence="2">AR-01</strain>
    </source>
</reference>
<dbReference type="Proteomes" id="UP000823775">
    <property type="component" value="Unassembled WGS sequence"/>
</dbReference>
<evidence type="ECO:0000313" key="2">
    <source>
        <dbReference type="EMBL" id="MCD7460479.1"/>
    </source>
</evidence>
<feature type="region of interest" description="Disordered" evidence="1">
    <location>
        <begin position="1"/>
        <end position="59"/>
    </location>
</feature>
<keyword evidence="3" id="KW-1185">Reference proteome</keyword>
<name>A0ABS8SPQ3_DATST</name>
<organism evidence="2 3">
    <name type="scientific">Datura stramonium</name>
    <name type="common">Jimsonweed</name>
    <name type="synonym">Common thornapple</name>
    <dbReference type="NCBI Taxonomy" id="4076"/>
    <lineage>
        <taxon>Eukaryota</taxon>
        <taxon>Viridiplantae</taxon>
        <taxon>Streptophyta</taxon>
        <taxon>Embryophyta</taxon>
        <taxon>Tracheophyta</taxon>
        <taxon>Spermatophyta</taxon>
        <taxon>Magnoliopsida</taxon>
        <taxon>eudicotyledons</taxon>
        <taxon>Gunneridae</taxon>
        <taxon>Pentapetalae</taxon>
        <taxon>asterids</taxon>
        <taxon>lamiids</taxon>
        <taxon>Solanales</taxon>
        <taxon>Solanaceae</taxon>
        <taxon>Solanoideae</taxon>
        <taxon>Datureae</taxon>
        <taxon>Datura</taxon>
    </lineage>
</organism>
<evidence type="ECO:0000313" key="3">
    <source>
        <dbReference type="Proteomes" id="UP000823775"/>
    </source>
</evidence>
<comment type="caution">
    <text evidence="2">The sequence shown here is derived from an EMBL/GenBank/DDBJ whole genome shotgun (WGS) entry which is preliminary data.</text>
</comment>
<dbReference type="EMBL" id="JACEIK010000654">
    <property type="protein sequence ID" value="MCD7460479.1"/>
    <property type="molecule type" value="Genomic_DNA"/>
</dbReference>
<sequence>MKRKKRESGDGGFGSCQRRGEEGAPGMSLVRVGGGSRCRREKKRGRRWRRKMKRGEDGGGGASGFLWLLVEATTVKGKEMEKKRVRVCGESDGFPANSGRNQWWFGVSEMGEGEGGGCRRIKGSGWLGFSQDIWVGSQIVKRVADE</sequence>
<feature type="compositionally biased region" description="Basic residues" evidence="1">
    <location>
        <begin position="37"/>
        <end position="53"/>
    </location>
</feature>
<accession>A0ABS8SPQ3</accession>
<evidence type="ECO:0000256" key="1">
    <source>
        <dbReference type="SAM" id="MobiDB-lite"/>
    </source>
</evidence>
<protein>
    <submittedName>
        <fullName evidence="2">Uncharacterized protein</fullName>
    </submittedName>
</protein>
<proteinExistence type="predicted"/>
<gene>
    <name evidence="2" type="ORF">HAX54_043610</name>
</gene>